<reference evidence="2 3" key="1">
    <citation type="journal article" date="2010" name="Science">
        <title>Plasticity of animal genome architecture unmasked by rapid evolution of a pelagic tunicate.</title>
        <authorList>
            <person name="Denoeud F."/>
            <person name="Henriet S."/>
            <person name="Mungpakdee S."/>
            <person name="Aury J.M."/>
            <person name="Da Silva C."/>
            <person name="Brinkmann H."/>
            <person name="Mikhaleva J."/>
            <person name="Olsen L.C."/>
            <person name="Jubin C."/>
            <person name="Canestro C."/>
            <person name="Bouquet J.M."/>
            <person name="Danks G."/>
            <person name="Poulain J."/>
            <person name="Campsteijn C."/>
            <person name="Adamski M."/>
            <person name="Cross I."/>
            <person name="Yadetie F."/>
            <person name="Muffato M."/>
            <person name="Louis A."/>
            <person name="Butcher S."/>
            <person name="Tsagkogeorga G."/>
            <person name="Konrad A."/>
            <person name="Singh S."/>
            <person name="Jensen M.F."/>
            <person name="Cong E.H."/>
            <person name="Eikeseth-Otteraa H."/>
            <person name="Noel B."/>
            <person name="Anthouard V."/>
            <person name="Porcel B.M."/>
            <person name="Kachouri-Lafond R."/>
            <person name="Nishino A."/>
            <person name="Ugolini M."/>
            <person name="Chourrout P."/>
            <person name="Nishida H."/>
            <person name="Aasland R."/>
            <person name="Huzurbazar S."/>
            <person name="Westhof E."/>
            <person name="Delsuc F."/>
            <person name="Lehrach H."/>
            <person name="Reinhardt R."/>
            <person name="Weissenbach J."/>
            <person name="Roy S.W."/>
            <person name="Artiguenave F."/>
            <person name="Postlethwait J.H."/>
            <person name="Manak J.R."/>
            <person name="Thompson E.M."/>
            <person name="Jaillon O."/>
            <person name="Du Pasquier L."/>
            <person name="Boudinot P."/>
            <person name="Liberles D.A."/>
            <person name="Volff J.N."/>
            <person name="Philippe H."/>
            <person name="Lenhard B."/>
            <person name="Roest Crollius H."/>
            <person name="Wincker P."/>
            <person name="Chourrout D."/>
        </authorList>
    </citation>
    <scope>NUCLEOTIDE SEQUENCE [LARGE SCALE GENOMIC DNA]</scope>
</reference>
<protein>
    <submittedName>
        <fullName evidence="2">Uncharacterized protein</fullName>
    </submittedName>
</protein>
<feature type="region of interest" description="Disordered" evidence="1">
    <location>
        <begin position="1"/>
        <end position="97"/>
    </location>
</feature>
<evidence type="ECO:0000256" key="1">
    <source>
        <dbReference type="SAM" id="MobiDB-lite"/>
    </source>
</evidence>
<evidence type="ECO:0000313" key="3">
    <source>
        <dbReference type="Proteomes" id="UP000001307"/>
    </source>
</evidence>
<dbReference type="OrthoDB" id="10378819at2759"/>
<dbReference type="InParanoid" id="E4XUU5"/>
<dbReference type="Proteomes" id="UP000001307">
    <property type="component" value="Unassembled WGS sequence"/>
</dbReference>
<feature type="compositionally biased region" description="Polar residues" evidence="1">
    <location>
        <begin position="69"/>
        <end position="90"/>
    </location>
</feature>
<dbReference type="EMBL" id="FN653191">
    <property type="protein sequence ID" value="CBY13492.1"/>
    <property type="molecule type" value="Genomic_DNA"/>
</dbReference>
<organism evidence="2 3">
    <name type="scientific">Oikopleura dioica</name>
    <name type="common">Tunicate</name>
    <dbReference type="NCBI Taxonomy" id="34765"/>
    <lineage>
        <taxon>Eukaryota</taxon>
        <taxon>Metazoa</taxon>
        <taxon>Chordata</taxon>
        <taxon>Tunicata</taxon>
        <taxon>Appendicularia</taxon>
        <taxon>Copelata</taxon>
        <taxon>Oikopleuridae</taxon>
        <taxon>Oikopleura</taxon>
    </lineage>
</organism>
<evidence type="ECO:0000313" key="2">
    <source>
        <dbReference type="EMBL" id="CBY13492.1"/>
    </source>
</evidence>
<proteinExistence type="predicted"/>
<dbReference type="AlphaFoldDB" id="E4XUU5"/>
<gene>
    <name evidence="2" type="ORF">GSOID_T00004809001</name>
</gene>
<name>E4XUU5_OIKDI</name>
<accession>E4XUU5</accession>
<keyword evidence="3" id="KW-1185">Reference proteome</keyword>
<sequence length="97" mass="10696">MEILPGSRTAKREGGSSNVDPRKSYLQMGSSKKMHFETTNGATAKFGKESDNGVSTPRGPASKSLRQKFMQSNISFGQDKTTYQRESQQLGRLPPIE</sequence>